<evidence type="ECO:0000313" key="17">
    <source>
        <dbReference type="Proteomes" id="UP000018468"/>
    </source>
</evidence>
<dbReference type="eggNOG" id="KOG3656">
    <property type="taxonomic scope" value="Eukaryota"/>
</dbReference>
<feature type="transmembrane region" description="Helical" evidence="14">
    <location>
        <begin position="110"/>
        <end position="132"/>
    </location>
</feature>
<evidence type="ECO:0000256" key="12">
    <source>
        <dbReference type="ARBA" id="ARBA00025736"/>
    </source>
</evidence>
<keyword evidence="10" id="KW-0325">Glycoprotein</keyword>
<evidence type="ECO:0000256" key="8">
    <source>
        <dbReference type="ARBA" id="ARBA00023157"/>
    </source>
</evidence>
<dbReference type="FunFam" id="1.20.1070.10:FF:000034">
    <property type="entry name" value="G-protein coupled receptor 1"/>
    <property type="match status" value="1"/>
</dbReference>
<evidence type="ECO:0000259" key="15">
    <source>
        <dbReference type="PROSITE" id="PS50262"/>
    </source>
</evidence>
<dbReference type="GeneTree" id="ENSGT01020000230438"/>
<comment type="subcellular location">
    <subcellularLocation>
        <location evidence="1">Cell membrane</location>
        <topology evidence="1">Multi-pass membrane protein</topology>
    </subcellularLocation>
</comment>
<feature type="transmembrane region" description="Helical" evidence="14">
    <location>
        <begin position="199"/>
        <end position="216"/>
    </location>
</feature>
<reference evidence="16" key="2">
    <citation type="submission" date="2025-08" db="UniProtKB">
        <authorList>
            <consortium name="Ensembl"/>
        </authorList>
    </citation>
    <scope>IDENTIFICATION</scope>
</reference>
<dbReference type="InterPro" id="IPR000276">
    <property type="entry name" value="GPCR_Rhodpsn"/>
</dbReference>
<evidence type="ECO:0000256" key="6">
    <source>
        <dbReference type="ARBA" id="ARBA00023040"/>
    </source>
</evidence>
<dbReference type="InterPro" id="IPR000826">
    <property type="entry name" value="Formyl_rcpt-rel"/>
</dbReference>
<comment type="similarity">
    <text evidence="13">Belongs to the G-protein coupled receptor 1 family.</text>
</comment>
<feature type="transmembrane region" description="Helical" evidence="14">
    <location>
        <begin position="72"/>
        <end position="90"/>
    </location>
</feature>
<evidence type="ECO:0000256" key="1">
    <source>
        <dbReference type="ARBA" id="ARBA00004651"/>
    </source>
</evidence>
<evidence type="ECO:0000256" key="14">
    <source>
        <dbReference type="SAM" id="Phobius"/>
    </source>
</evidence>
<feature type="transmembrane region" description="Helical" evidence="14">
    <location>
        <begin position="161"/>
        <end position="187"/>
    </location>
</feature>
<dbReference type="EMBL" id="AHAT01005113">
    <property type="status" value="NOT_ANNOTATED_CDS"/>
    <property type="molecule type" value="Genomic_DNA"/>
</dbReference>
<dbReference type="Bgee" id="ENSLOCG00000004741">
    <property type="expression patterns" value="Expressed in heart and 4 other cell types or tissues"/>
</dbReference>
<dbReference type="GO" id="GO:0007200">
    <property type="term" value="P:phospholipase C-activating G protein-coupled receptor signaling pathway"/>
    <property type="evidence" value="ECO:0000318"/>
    <property type="project" value="GO_Central"/>
</dbReference>
<dbReference type="OrthoDB" id="6117944at2759"/>
<keyword evidence="17" id="KW-1185">Reference proteome</keyword>
<proteinExistence type="inferred from homology"/>
<dbReference type="CDD" id="cd14974">
    <property type="entry name" value="7tmA_Anaphylatoxin_R-like"/>
    <property type="match status" value="1"/>
</dbReference>
<dbReference type="PROSITE" id="PS00237">
    <property type="entry name" value="G_PROTEIN_RECEP_F1_1"/>
    <property type="match status" value="1"/>
</dbReference>
<keyword evidence="4 13" id="KW-0812">Transmembrane</keyword>
<evidence type="ECO:0000256" key="4">
    <source>
        <dbReference type="ARBA" id="ARBA00022692"/>
    </source>
</evidence>
<name>W5MBC7_LEPOC</name>
<dbReference type="InterPro" id="IPR017452">
    <property type="entry name" value="GPCR_Rhodpsn_7TM"/>
</dbReference>
<dbReference type="InParanoid" id="W5MBC7"/>
<feature type="domain" description="G-protein coupled receptors family 1 profile" evidence="15">
    <location>
        <begin position="12"/>
        <end position="256"/>
    </location>
</feature>
<dbReference type="GO" id="GO:0007204">
    <property type="term" value="P:positive regulation of cytosolic calcium ion concentration"/>
    <property type="evidence" value="ECO:0000318"/>
    <property type="project" value="GO_Central"/>
</dbReference>
<dbReference type="PANTHER" id="PTHR24225:SF0">
    <property type="entry name" value="N-FORMYL PEPTIDE RECEPTOR 2"/>
    <property type="match status" value="1"/>
</dbReference>
<dbReference type="PROSITE" id="PS50262">
    <property type="entry name" value="G_PROTEIN_RECEP_F1_2"/>
    <property type="match status" value="1"/>
</dbReference>
<comment type="similarity">
    <text evidence="12">Belongs to the chemokine-like receptor (CMKLR) family.</text>
</comment>
<reference evidence="17" key="1">
    <citation type="submission" date="2011-12" db="EMBL/GenBank/DDBJ databases">
        <title>The Draft Genome of Lepisosteus oculatus.</title>
        <authorList>
            <consortium name="The Broad Institute Genome Assembly &amp; Analysis Group"/>
            <consortium name="Computational R&amp;D Group"/>
            <consortium name="and Sequencing Platform"/>
            <person name="Di Palma F."/>
            <person name="Alfoldi J."/>
            <person name="Johnson J."/>
            <person name="Berlin A."/>
            <person name="Gnerre S."/>
            <person name="Jaffe D."/>
            <person name="MacCallum I."/>
            <person name="Young S."/>
            <person name="Walker B.J."/>
            <person name="Lander E.S."/>
            <person name="Lindblad-Toh K."/>
        </authorList>
    </citation>
    <scope>NUCLEOTIDE SEQUENCE [LARGE SCALE GENOMIC DNA]</scope>
</reference>
<evidence type="ECO:0000256" key="5">
    <source>
        <dbReference type="ARBA" id="ARBA00022989"/>
    </source>
</evidence>
<dbReference type="GO" id="GO:0004930">
    <property type="term" value="F:G protein-coupled receptor activity"/>
    <property type="evidence" value="ECO:0000318"/>
    <property type="project" value="GO_Central"/>
</dbReference>
<keyword evidence="8" id="KW-1015">Disulfide bond</keyword>
<keyword evidence="3" id="KW-0145">Chemotaxis</keyword>
<evidence type="ECO:0000256" key="2">
    <source>
        <dbReference type="ARBA" id="ARBA00022475"/>
    </source>
</evidence>
<evidence type="ECO:0000256" key="13">
    <source>
        <dbReference type="RuleBase" id="RU000688"/>
    </source>
</evidence>
<dbReference type="OMA" id="DIHKERN"/>
<evidence type="ECO:0000256" key="3">
    <source>
        <dbReference type="ARBA" id="ARBA00022500"/>
    </source>
</evidence>
<evidence type="ECO:0000256" key="7">
    <source>
        <dbReference type="ARBA" id="ARBA00023136"/>
    </source>
</evidence>
<dbReference type="Pfam" id="PF00001">
    <property type="entry name" value="7tm_1"/>
    <property type="match status" value="1"/>
</dbReference>
<evidence type="ECO:0000313" key="16">
    <source>
        <dbReference type="Ensembl" id="ENSLOCP00000005686.1"/>
    </source>
</evidence>
<reference evidence="16" key="3">
    <citation type="submission" date="2025-09" db="UniProtKB">
        <authorList>
            <consortium name="Ensembl"/>
        </authorList>
    </citation>
    <scope>IDENTIFICATION</scope>
</reference>
<dbReference type="GO" id="GO:0002430">
    <property type="term" value="P:complement receptor mediated signaling pathway"/>
    <property type="evidence" value="ECO:0000318"/>
    <property type="project" value="GO_Central"/>
</dbReference>
<accession>W5MBC7</accession>
<protein>
    <submittedName>
        <fullName evidence="16">Chemerin chemokine-like receptor 1</fullName>
    </submittedName>
</protein>
<dbReference type="HOGENOM" id="CLU_009579_8_0_1"/>
<dbReference type="GeneID" id="102696348"/>
<keyword evidence="7 14" id="KW-0472">Membrane</keyword>
<feature type="transmembrane region" description="Helical" evidence="14">
    <location>
        <begin position="32"/>
        <end position="52"/>
    </location>
</feature>
<organism evidence="16 17">
    <name type="scientific">Lepisosteus oculatus</name>
    <name type="common">Spotted gar</name>
    <dbReference type="NCBI Taxonomy" id="7918"/>
    <lineage>
        <taxon>Eukaryota</taxon>
        <taxon>Metazoa</taxon>
        <taxon>Chordata</taxon>
        <taxon>Craniata</taxon>
        <taxon>Vertebrata</taxon>
        <taxon>Euteleostomi</taxon>
        <taxon>Actinopterygii</taxon>
        <taxon>Neopterygii</taxon>
        <taxon>Holostei</taxon>
        <taxon>Semionotiformes</taxon>
        <taxon>Lepisosteidae</taxon>
        <taxon>Lepisosteus</taxon>
    </lineage>
</organism>
<dbReference type="Gene3D" id="1.20.1070.10">
    <property type="entry name" value="Rhodopsin 7-helix transmembrane proteins"/>
    <property type="match status" value="1"/>
</dbReference>
<dbReference type="SUPFAM" id="SSF81321">
    <property type="entry name" value="Family A G protein-coupled receptor-like"/>
    <property type="match status" value="1"/>
</dbReference>
<feature type="transmembrane region" description="Helical" evidence="14">
    <location>
        <begin position="236"/>
        <end position="258"/>
    </location>
</feature>
<dbReference type="PRINTS" id="PR00237">
    <property type="entry name" value="GPCRRHODOPSN"/>
</dbReference>
<dbReference type="GO" id="GO:0006954">
    <property type="term" value="P:inflammatory response"/>
    <property type="evidence" value="ECO:0000318"/>
    <property type="project" value="GO_Central"/>
</dbReference>
<keyword evidence="5 14" id="KW-1133">Transmembrane helix</keyword>
<evidence type="ECO:0000256" key="11">
    <source>
        <dbReference type="ARBA" id="ARBA00023224"/>
    </source>
</evidence>
<dbReference type="AlphaFoldDB" id="W5MBC7"/>
<sequence>MLTITCVLGLCGNGLVIWITGFKMKRTVNTTWFLGLAIADFVFCVFLPFTIVNVARDKDWLFDIHMCRALSFILLLNMYVSVFLLTVISVDRCATVAFPVWSQNHRTVRVASFVVLVAWVSSTVLSLPSLLFRDIQPLHKKVLCIYNYKNSLGLPAHEMVVFMRFIVGFLIPFMLIVLCYSIIAWKLKRRNLAKSSRPLKIMVSIIVAFFICWVPFHGVHILEMYFCDERPVTCTILVSVAFNVASANSFLNPILYVFMGSEFQGILRQSIFFRLKKALAEDSQITARSSM</sequence>
<dbReference type="GO" id="GO:0006935">
    <property type="term" value="P:chemotaxis"/>
    <property type="evidence" value="ECO:0007669"/>
    <property type="project" value="UniProtKB-KW"/>
</dbReference>
<dbReference type="GO" id="GO:0004875">
    <property type="term" value="F:complement receptor activity"/>
    <property type="evidence" value="ECO:0000318"/>
    <property type="project" value="GO_Central"/>
</dbReference>
<evidence type="ECO:0000256" key="9">
    <source>
        <dbReference type="ARBA" id="ARBA00023170"/>
    </source>
</evidence>
<keyword evidence="2" id="KW-1003">Cell membrane</keyword>
<dbReference type="Ensembl" id="ENSLOCT00000005694.1">
    <property type="protein sequence ID" value="ENSLOCP00000005686.1"/>
    <property type="gene ID" value="ENSLOCG00000004741.1"/>
</dbReference>
<dbReference type="STRING" id="7918.ENSLOCP00000005686"/>
<dbReference type="Proteomes" id="UP000018468">
    <property type="component" value="Linkage group LG20"/>
</dbReference>
<keyword evidence="11 13" id="KW-0807">Transducer</keyword>
<dbReference type="PRINTS" id="PR00526">
    <property type="entry name" value="FMETLEUPHER"/>
</dbReference>
<keyword evidence="9 13" id="KW-0675">Receptor</keyword>
<keyword evidence="6 13" id="KW-0297">G-protein coupled receptor</keyword>
<dbReference type="PANTHER" id="PTHR24225">
    <property type="entry name" value="CHEMOTACTIC RECEPTOR"/>
    <property type="match status" value="1"/>
</dbReference>
<evidence type="ECO:0000256" key="10">
    <source>
        <dbReference type="ARBA" id="ARBA00023180"/>
    </source>
</evidence>
<dbReference type="GO" id="GO:0005886">
    <property type="term" value="C:plasma membrane"/>
    <property type="evidence" value="ECO:0000318"/>
    <property type="project" value="GO_Central"/>
</dbReference>